<evidence type="ECO:0000259" key="1">
    <source>
        <dbReference type="Pfam" id="PF14028"/>
    </source>
</evidence>
<dbReference type="Proteomes" id="UP000254425">
    <property type="component" value="Chromosome"/>
</dbReference>
<name>A0A345XW54_9ACTN</name>
<dbReference type="Pfam" id="PF14028">
    <property type="entry name" value="Lant_dehydr_C"/>
    <property type="match status" value="1"/>
</dbReference>
<gene>
    <name evidence="2" type="ORF">DVA86_27840</name>
</gene>
<keyword evidence="3" id="KW-1185">Reference proteome</keyword>
<dbReference type="RefSeq" id="WP_208882370.1">
    <property type="nucleotide sequence ID" value="NZ_CP031320.1"/>
</dbReference>
<dbReference type="AlphaFoldDB" id="A0A345XW54"/>
<dbReference type="EMBL" id="CP031320">
    <property type="protein sequence ID" value="AXK35870.1"/>
    <property type="molecule type" value="Genomic_DNA"/>
</dbReference>
<evidence type="ECO:0000313" key="2">
    <source>
        <dbReference type="EMBL" id="AXK35870.1"/>
    </source>
</evidence>
<dbReference type="KEGG" id="sarm:DVA86_27840"/>
<evidence type="ECO:0000313" key="3">
    <source>
        <dbReference type="Proteomes" id="UP000254425"/>
    </source>
</evidence>
<reference evidence="2 3" key="1">
    <citation type="submission" date="2018-07" db="EMBL/GenBank/DDBJ databases">
        <title>Draft genome of the type strain Streptomyces armeniacus ATCC 15676.</title>
        <authorList>
            <person name="Labana P."/>
            <person name="Gosse J.T."/>
            <person name="Boddy C.N."/>
        </authorList>
    </citation>
    <scope>NUCLEOTIDE SEQUENCE [LARGE SCALE GENOMIC DNA]</scope>
    <source>
        <strain evidence="2 3">ATCC 15676</strain>
    </source>
</reference>
<dbReference type="InterPro" id="IPR023809">
    <property type="entry name" value="Thiopep_bacteriocin_synth_dom"/>
</dbReference>
<accession>A0A345XW54</accession>
<proteinExistence type="predicted"/>
<sequence length="165" mass="18911">MLELRDDDRTLRLDLSEPLHARILHSHLQRHAEADLTEAPSERDLGWIGHAHEMVVSLISARPPLPHPDVETAPVLTNRMLPNPGDSRQHWVQAKVFTHPNVMDQILTRRLPSLLAELGSPDCWFVRYRTPHEEDHLRLRIAALDPHRHAQVVHAIARWGGTDAR</sequence>
<organism evidence="2 3">
    <name type="scientific">Streptomyces armeniacus</name>
    <dbReference type="NCBI Taxonomy" id="83291"/>
    <lineage>
        <taxon>Bacteria</taxon>
        <taxon>Bacillati</taxon>
        <taxon>Actinomycetota</taxon>
        <taxon>Actinomycetes</taxon>
        <taxon>Kitasatosporales</taxon>
        <taxon>Streptomycetaceae</taxon>
        <taxon>Streptomyces</taxon>
    </lineage>
</organism>
<feature type="domain" description="Thiopeptide-type bacteriocin biosynthesis" evidence="1">
    <location>
        <begin position="91"/>
        <end position="159"/>
    </location>
</feature>
<protein>
    <recommendedName>
        <fullName evidence="1">Thiopeptide-type bacteriocin biosynthesis domain-containing protein</fullName>
    </recommendedName>
</protein>